<gene>
    <name evidence="7" type="ORF">ACFSR5_03045</name>
</gene>
<feature type="signal peptide" evidence="6">
    <location>
        <begin position="1"/>
        <end position="21"/>
    </location>
</feature>
<reference evidence="8" key="1">
    <citation type="journal article" date="2019" name="Int. J. Syst. Evol. Microbiol.">
        <title>The Global Catalogue of Microorganisms (GCM) 10K type strain sequencing project: providing services to taxonomists for standard genome sequencing and annotation.</title>
        <authorList>
            <consortium name="The Broad Institute Genomics Platform"/>
            <consortium name="The Broad Institute Genome Sequencing Center for Infectious Disease"/>
            <person name="Wu L."/>
            <person name="Ma J."/>
        </authorList>
    </citation>
    <scope>NUCLEOTIDE SEQUENCE [LARGE SCALE GENOMIC DNA]</scope>
    <source>
        <strain evidence="8">KCTC 42662</strain>
    </source>
</reference>
<comment type="pathway">
    <text evidence="1">Glycan metabolism; L-arabinan degradation.</text>
</comment>
<comment type="caution">
    <text evidence="7">The sequence shown here is derived from an EMBL/GenBank/DDBJ whole genome shotgun (WGS) entry which is preliminary data.</text>
</comment>
<evidence type="ECO:0000256" key="5">
    <source>
        <dbReference type="RuleBase" id="RU361187"/>
    </source>
</evidence>
<dbReference type="GO" id="GO:0016787">
    <property type="term" value="F:hydrolase activity"/>
    <property type="evidence" value="ECO:0007669"/>
    <property type="project" value="UniProtKB-KW"/>
</dbReference>
<dbReference type="InterPro" id="IPR023296">
    <property type="entry name" value="Glyco_hydro_beta-prop_sf"/>
</dbReference>
<evidence type="ECO:0000256" key="3">
    <source>
        <dbReference type="ARBA" id="ARBA00022801"/>
    </source>
</evidence>
<evidence type="ECO:0000313" key="8">
    <source>
        <dbReference type="Proteomes" id="UP001597545"/>
    </source>
</evidence>
<dbReference type="InterPro" id="IPR050727">
    <property type="entry name" value="GH43_arabinanases"/>
</dbReference>
<dbReference type="EMBL" id="JBHULR010000002">
    <property type="protein sequence ID" value="MFD2546619.1"/>
    <property type="molecule type" value="Genomic_DNA"/>
</dbReference>
<sequence length="310" mass="35783">MKKISLSFLFFVLAKFVFAQSADSVYVFSYFVGNGEDGLHLAYSEDGFTWNSVRERSFLKPELSSDKLMRDPCIIRGKDGFFHMVWTVSWTQKGLGYASSTDLIHWSEQTYIPVMEHESGARNTWAPEITYDPENEEYMIYWATTITGMFPETQVQEDNAYNHRMYYVTTKDFKSFSDTKLLYDPGFNCIDATVVSYLGRWIMFLKDETRIPPQKNLKVAFSDRLTGPFGPASAPITGDYWAEGPTAINIDGYWMVYFDKYTQHRYGAIRSKDLKNWDDISDEVIFPKGIRHGTVFKISHGELDKLLANP</sequence>
<proteinExistence type="inferred from homology"/>
<evidence type="ECO:0000256" key="6">
    <source>
        <dbReference type="SAM" id="SignalP"/>
    </source>
</evidence>
<accession>A0ABW5KCV1</accession>
<keyword evidence="6" id="KW-0732">Signal</keyword>
<dbReference type="CDD" id="cd08983">
    <property type="entry name" value="GH43_Bt3655-like"/>
    <property type="match status" value="1"/>
</dbReference>
<protein>
    <submittedName>
        <fullName evidence="7">Glycoside hydrolase family 43 protein</fullName>
    </submittedName>
</protein>
<feature type="chain" id="PRO_5046755075" evidence="6">
    <location>
        <begin position="22"/>
        <end position="310"/>
    </location>
</feature>
<evidence type="ECO:0000256" key="1">
    <source>
        <dbReference type="ARBA" id="ARBA00004834"/>
    </source>
</evidence>
<dbReference type="PANTHER" id="PTHR43301:SF3">
    <property type="entry name" value="ARABINAN ENDO-1,5-ALPHA-L-ARABINOSIDASE A-RELATED"/>
    <property type="match status" value="1"/>
</dbReference>
<dbReference type="InterPro" id="IPR006710">
    <property type="entry name" value="Glyco_hydro_43"/>
</dbReference>
<evidence type="ECO:0000313" key="7">
    <source>
        <dbReference type="EMBL" id="MFD2546619.1"/>
    </source>
</evidence>
<evidence type="ECO:0000256" key="2">
    <source>
        <dbReference type="ARBA" id="ARBA00009865"/>
    </source>
</evidence>
<keyword evidence="3 5" id="KW-0378">Hydrolase</keyword>
<dbReference type="Proteomes" id="UP001597545">
    <property type="component" value="Unassembled WGS sequence"/>
</dbReference>
<organism evidence="7 8">
    <name type="scientific">Sphingobacterium suaedae</name>
    <dbReference type="NCBI Taxonomy" id="1686402"/>
    <lineage>
        <taxon>Bacteria</taxon>
        <taxon>Pseudomonadati</taxon>
        <taxon>Bacteroidota</taxon>
        <taxon>Sphingobacteriia</taxon>
        <taxon>Sphingobacteriales</taxon>
        <taxon>Sphingobacteriaceae</taxon>
        <taxon>Sphingobacterium</taxon>
    </lineage>
</organism>
<dbReference type="RefSeq" id="WP_380900585.1">
    <property type="nucleotide sequence ID" value="NZ_JBHUEG010000003.1"/>
</dbReference>
<dbReference type="SUPFAM" id="SSF75005">
    <property type="entry name" value="Arabinanase/levansucrase/invertase"/>
    <property type="match status" value="1"/>
</dbReference>
<dbReference type="Pfam" id="PF04616">
    <property type="entry name" value="Glyco_hydro_43"/>
    <property type="match status" value="1"/>
</dbReference>
<comment type="similarity">
    <text evidence="2 5">Belongs to the glycosyl hydrolase 43 family.</text>
</comment>
<keyword evidence="8" id="KW-1185">Reference proteome</keyword>
<keyword evidence="4 5" id="KW-0326">Glycosidase</keyword>
<dbReference type="Gene3D" id="2.115.10.20">
    <property type="entry name" value="Glycosyl hydrolase domain, family 43"/>
    <property type="match status" value="1"/>
</dbReference>
<dbReference type="PANTHER" id="PTHR43301">
    <property type="entry name" value="ARABINAN ENDO-1,5-ALPHA-L-ARABINOSIDASE"/>
    <property type="match status" value="1"/>
</dbReference>
<name>A0ABW5KCV1_9SPHI</name>
<evidence type="ECO:0000256" key="4">
    <source>
        <dbReference type="ARBA" id="ARBA00023295"/>
    </source>
</evidence>